<keyword evidence="3" id="KW-1185">Reference proteome</keyword>
<dbReference type="EMBL" id="MIGC01000896">
    <property type="protein sequence ID" value="PHJ24001.1"/>
    <property type="molecule type" value="Genomic_DNA"/>
</dbReference>
<comment type="caution">
    <text evidence="2">The sequence shown here is derived from an EMBL/GenBank/DDBJ whole genome shotgun (WGS) entry which is preliminary data.</text>
</comment>
<evidence type="ECO:0000313" key="2">
    <source>
        <dbReference type="EMBL" id="PHJ24001.1"/>
    </source>
</evidence>
<organism evidence="2 3">
    <name type="scientific">Cystoisospora suis</name>
    <dbReference type="NCBI Taxonomy" id="483139"/>
    <lineage>
        <taxon>Eukaryota</taxon>
        <taxon>Sar</taxon>
        <taxon>Alveolata</taxon>
        <taxon>Apicomplexa</taxon>
        <taxon>Conoidasida</taxon>
        <taxon>Coccidia</taxon>
        <taxon>Eucoccidiorida</taxon>
        <taxon>Eimeriorina</taxon>
        <taxon>Sarcocystidae</taxon>
        <taxon>Cystoisospora</taxon>
    </lineage>
</organism>
<dbReference type="GeneID" id="94425568"/>
<keyword evidence="1" id="KW-1133">Transmembrane helix</keyword>
<dbReference type="Proteomes" id="UP000221165">
    <property type="component" value="Unassembled WGS sequence"/>
</dbReference>
<dbReference type="RefSeq" id="XP_067925675.1">
    <property type="nucleotide sequence ID" value="XM_068062357.1"/>
</dbReference>
<dbReference type="VEuPathDB" id="ToxoDB:CSUI_002155"/>
<keyword evidence="1" id="KW-0812">Transmembrane</keyword>
<dbReference type="AlphaFoldDB" id="A0A2C6KIY7"/>
<gene>
    <name evidence="2" type="ORF">CSUI_002155</name>
</gene>
<evidence type="ECO:0008006" key="4">
    <source>
        <dbReference type="Google" id="ProtNLM"/>
    </source>
</evidence>
<keyword evidence="1" id="KW-0472">Membrane</keyword>
<name>A0A2C6KIY7_9APIC</name>
<sequence length="72" mass="8243">MCLSKKCTSLSWTSPCSSESGYFTTCYTVQAYTFQRSRFGMLVSTALVLVFLLLHVIRSHRLYQELGFNSVF</sequence>
<evidence type="ECO:0000256" key="1">
    <source>
        <dbReference type="SAM" id="Phobius"/>
    </source>
</evidence>
<feature type="transmembrane region" description="Helical" evidence="1">
    <location>
        <begin position="39"/>
        <end position="57"/>
    </location>
</feature>
<evidence type="ECO:0000313" key="3">
    <source>
        <dbReference type="Proteomes" id="UP000221165"/>
    </source>
</evidence>
<accession>A0A2C6KIY7</accession>
<reference evidence="2 3" key="1">
    <citation type="journal article" date="2017" name="Int. J. Parasitol.">
        <title>The genome of the protozoan parasite Cystoisospora suis and a reverse vaccinology approach to identify vaccine candidates.</title>
        <authorList>
            <person name="Palmieri N."/>
            <person name="Shrestha A."/>
            <person name="Ruttkowski B."/>
            <person name="Beck T."/>
            <person name="Vogl C."/>
            <person name="Tomley F."/>
            <person name="Blake D.P."/>
            <person name="Joachim A."/>
        </authorList>
    </citation>
    <scope>NUCLEOTIDE SEQUENCE [LARGE SCALE GENOMIC DNA]</scope>
    <source>
        <strain evidence="2 3">Wien I</strain>
    </source>
</reference>
<proteinExistence type="predicted"/>
<protein>
    <recommendedName>
        <fullName evidence="4">Transmembrane protein</fullName>
    </recommendedName>
</protein>